<sequence length="339" mass="35675">MRAIVVHGPRDVRVEQRDEPDLSPGDVRIRAAYVGICGSDLSYYRHGAVGDFTLREPLVIGHEVSGTVVETASDVTTPVGSRVTVHPATPGESKPGIEDRPNIWPNSRYLGSAATWPHTQGAASTTFVVRADQVRPLPDDLPLDRAALAEPLAVAVHAVRRAGDLTGASVLVSGAGPIGQMAIAAALDAGAREVAVADVLREPLALARKLGASYGFVVGEDSLPAEEFDVVLECSGAPAALDQAIRSARRGGVVVQIGMLPGEPRPYTLSVLCQREIDLRGSFRFDGELDHAVEILAHTPALSAAITALYTPDHAEEAFALAADPRQSCKVLIDLTGEA</sequence>
<dbReference type="InterPro" id="IPR036291">
    <property type="entry name" value="NAD(P)-bd_dom_sf"/>
</dbReference>
<evidence type="ECO:0000313" key="8">
    <source>
        <dbReference type="EMBL" id="WNM23602.1"/>
    </source>
</evidence>
<evidence type="ECO:0000259" key="7">
    <source>
        <dbReference type="SMART" id="SM00829"/>
    </source>
</evidence>
<accession>A0AA96F469</accession>
<dbReference type="Pfam" id="PF08240">
    <property type="entry name" value="ADH_N"/>
    <property type="match status" value="1"/>
</dbReference>
<evidence type="ECO:0000256" key="1">
    <source>
        <dbReference type="ARBA" id="ARBA00001947"/>
    </source>
</evidence>
<protein>
    <submittedName>
        <fullName evidence="8">L-idonate 5-dehydrogenase</fullName>
    </submittedName>
</protein>
<dbReference type="InterPro" id="IPR020843">
    <property type="entry name" value="ER"/>
</dbReference>
<keyword evidence="4 6" id="KW-0862">Zinc</keyword>
<dbReference type="Gene3D" id="3.40.50.720">
    <property type="entry name" value="NAD(P)-binding Rossmann-like Domain"/>
    <property type="match status" value="1"/>
</dbReference>
<dbReference type="SUPFAM" id="SSF51735">
    <property type="entry name" value="NAD(P)-binding Rossmann-fold domains"/>
    <property type="match status" value="1"/>
</dbReference>
<dbReference type="SMART" id="SM00829">
    <property type="entry name" value="PKS_ER"/>
    <property type="match status" value="1"/>
</dbReference>
<dbReference type="RefSeq" id="WP_313496635.1">
    <property type="nucleotide sequence ID" value="NZ_CP134879.1"/>
</dbReference>
<keyword evidence="5" id="KW-0560">Oxidoreductase</keyword>
<comment type="similarity">
    <text evidence="2 6">Belongs to the zinc-containing alcohol dehydrogenase family.</text>
</comment>
<feature type="domain" description="Enoyl reductase (ER)" evidence="7">
    <location>
        <begin position="8"/>
        <end position="333"/>
    </location>
</feature>
<dbReference type="PROSITE" id="PS00059">
    <property type="entry name" value="ADH_ZINC"/>
    <property type="match status" value="1"/>
</dbReference>
<dbReference type="PANTHER" id="PTHR43161">
    <property type="entry name" value="SORBITOL DEHYDROGENASE"/>
    <property type="match status" value="1"/>
</dbReference>
<dbReference type="AlphaFoldDB" id="A0AA96F469"/>
<dbReference type="PANTHER" id="PTHR43161:SF9">
    <property type="entry name" value="SORBITOL DEHYDROGENASE"/>
    <property type="match status" value="1"/>
</dbReference>
<dbReference type="SUPFAM" id="SSF50129">
    <property type="entry name" value="GroES-like"/>
    <property type="match status" value="1"/>
</dbReference>
<evidence type="ECO:0000256" key="2">
    <source>
        <dbReference type="ARBA" id="ARBA00008072"/>
    </source>
</evidence>
<gene>
    <name evidence="8" type="ORF">RN606_09525</name>
</gene>
<evidence type="ECO:0000313" key="9">
    <source>
        <dbReference type="Proteomes" id="UP001304125"/>
    </source>
</evidence>
<dbReference type="InterPro" id="IPR002328">
    <property type="entry name" value="ADH_Zn_CS"/>
</dbReference>
<organism evidence="8 9">
    <name type="scientific">Demequina capsici</name>
    <dbReference type="NCBI Taxonomy" id="3075620"/>
    <lineage>
        <taxon>Bacteria</taxon>
        <taxon>Bacillati</taxon>
        <taxon>Actinomycetota</taxon>
        <taxon>Actinomycetes</taxon>
        <taxon>Micrococcales</taxon>
        <taxon>Demequinaceae</taxon>
        <taxon>Demequina</taxon>
    </lineage>
</organism>
<comment type="cofactor">
    <cofactor evidence="1 6">
        <name>Zn(2+)</name>
        <dbReference type="ChEBI" id="CHEBI:29105"/>
    </cofactor>
</comment>
<proteinExistence type="inferred from homology"/>
<dbReference type="InterPro" id="IPR013154">
    <property type="entry name" value="ADH-like_N"/>
</dbReference>
<dbReference type="InterPro" id="IPR011032">
    <property type="entry name" value="GroES-like_sf"/>
</dbReference>
<evidence type="ECO:0000256" key="5">
    <source>
        <dbReference type="ARBA" id="ARBA00023002"/>
    </source>
</evidence>
<name>A0AA96F469_9MICO</name>
<evidence type="ECO:0000256" key="3">
    <source>
        <dbReference type="ARBA" id="ARBA00022723"/>
    </source>
</evidence>
<keyword evidence="9" id="KW-1185">Reference proteome</keyword>
<dbReference type="GO" id="GO:0008270">
    <property type="term" value="F:zinc ion binding"/>
    <property type="evidence" value="ECO:0007669"/>
    <property type="project" value="InterPro"/>
</dbReference>
<dbReference type="Pfam" id="PF00107">
    <property type="entry name" value="ADH_zinc_N"/>
    <property type="match status" value="1"/>
</dbReference>
<keyword evidence="3 6" id="KW-0479">Metal-binding</keyword>
<dbReference type="Gene3D" id="3.90.180.10">
    <property type="entry name" value="Medium-chain alcohol dehydrogenases, catalytic domain"/>
    <property type="match status" value="1"/>
</dbReference>
<dbReference type="GO" id="GO:0016491">
    <property type="term" value="F:oxidoreductase activity"/>
    <property type="evidence" value="ECO:0007669"/>
    <property type="project" value="UniProtKB-KW"/>
</dbReference>
<reference evidence="8 9" key="1">
    <citation type="submission" date="2023-09" db="EMBL/GenBank/DDBJ databases">
        <title>Demequina sp. a novel bacteria isolated from Capsicum annuum.</title>
        <authorList>
            <person name="Humaira Z."/>
            <person name="Lee J."/>
            <person name="Cho D."/>
        </authorList>
    </citation>
    <scope>NUCLEOTIDE SEQUENCE [LARGE SCALE GENOMIC DNA]</scope>
    <source>
        <strain evidence="8 9">OYTSA14</strain>
    </source>
</reference>
<evidence type="ECO:0000256" key="6">
    <source>
        <dbReference type="RuleBase" id="RU361277"/>
    </source>
</evidence>
<dbReference type="Proteomes" id="UP001304125">
    <property type="component" value="Chromosome"/>
</dbReference>
<evidence type="ECO:0000256" key="4">
    <source>
        <dbReference type="ARBA" id="ARBA00022833"/>
    </source>
</evidence>
<dbReference type="InterPro" id="IPR013149">
    <property type="entry name" value="ADH-like_C"/>
</dbReference>
<dbReference type="CDD" id="cd08232">
    <property type="entry name" value="idonate-5-DH"/>
    <property type="match status" value="1"/>
</dbReference>
<dbReference type="EMBL" id="CP134879">
    <property type="protein sequence ID" value="WNM23602.1"/>
    <property type="molecule type" value="Genomic_DNA"/>
</dbReference>